<accession>A0A502IB57</accession>
<dbReference type="EMBL" id="RCZA01000006">
    <property type="protein sequence ID" value="TPG83304.1"/>
    <property type="molecule type" value="Genomic_DNA"/>
</dbReference>
<name>A0A502IB57_9PSED</name>
<evidence type="ECO:0000313" key="1">
    <source>
        <dbReference type="EMBL" id="TPG83304.1"/>
    </source>
</evidence>
<comment type="caution">
    <text evidence="1">The sequence shown here is derived from an EMBL/GenBank/DDBJ whole genome shotgun (WGS) entry which is preliminary data.</text>
</comment>
<evidence type="ECO:0000313" key="2">
    <source>
        <dbReference type="Proteomes" id="UP000320914"/>
    </source>
</evidence>
<proteinExistence type="predicted"/>
<protein>
    <submittedName>
        <fullName evidence="1">Uncharacterized protein</fullName>
    </submittedName>
</protein>
<gene>
    <name evidence="1" type="ORF">EAH74_15725</name>
</gene>
<organism evidence="1 2">
    <name type="scientific">Pseudomonas mandelii</name>
    <dbReference type="NCBI Taxonomy" id="75612"/>
    <lineage>
        <taxon>Bacteria</taxon>
        <taxon>Pseudomonadati</taxon>
        <taxon>Pseudomonadota</taxon>
        <taxon>Gammaproteobacteria</taxon>
        <taxon>Pseudomonadales</taxon>
        <taxon>Pseudomonadaceae</taxon>
        <taxon>Pseudomonas</taxon>
    </lineage>
</organism>
<reference evidence="1 2" key="1">
    <citation type="journal article" date="2019" name="Environ. Microbiol.">
        <title>Species interactions and distinct microbial communities in high Arctic permafrost affected cryosols are associated with the CH4 and CO2 gas fluxes.</title>
        <authorList>
            <person name="Altshuler I."/>
            <person name="Hamel J."/>
            <person name="Turney S."/>
            <person name="Magnuson E."/>
            <person name="Levesque R."/>
            <person name="Greer C."/>
            <person name="Whyte L.G."/>
        </authorList>
    </citation>
    <scope>NUCLEOTIDE SEQUENCE [LARGE SCALE GENOMIC DNA]</scope>
    <source>
        <strain evidence="1 2">OWC5</strain>
    </source>
</reference>
<sequence length="79" mass="8706">MHLILSIDCLIGMRRSQCFFTRALAERSLTIAAMLGPGAWITQAIAAIEEPLTQPLPIDSRSSVIARNTHVPFDAENAW</sequence>
<dbReference type="AlphaFoldDB" id="A0A502IB57"/>
<dbReference type="Proteomes" id="UP000320914">
    <property type="component" value="Unassembled WGS sequence"/>
</dbReference>